<sequence>MRDFATYRDAAFAAIRSLDHEVVSAEDFPASTTSSRVACLQGVREADLVILILGERYGWSGTQSGLSPTHEEFHEAVRDGKVIPFVQTGVNFEAAQQRFVEEVENYDTGMHRGRKFLTEEDLRNEVTRAINRYQLSAATTPVDVEAMVEKARQLIPQEERGMVRMIGPLLHLAVVGGPAQTILRPSEIEDQQKVDAIVADLSTATGYFSYRRRTVPRFDQGALIIEQENGAAFSIDETGAMLLSVPVEEATGHLKPLIEEHVAAAIGKGLTFADSMLEKFDRTQRLTRTVVAADIGTSAAFGWRTRSQQAANPDSMQIAMGRNAPGAVMLNPPDRTRMALRADRTQMIEDLLALLRRNYGS</sequence>
<comment type="caution">
    <text evidence="2">The sequence shown here is derived from an EMBL/GenBank/DDBJ whole genome shotgun (WGS) entry which is preliminary data.</text>
</comment>
<dbReference type="InterPro" id="IPR025139">
    <property type="entry name" value="DUF4062"/>
</dbReference>
<accession>A0A0L1KHD2</accession>
<proteinExistence type="predicted"/>
<gene>
    <name evidence="2" type="ORF">J121_1764</name>
</gene>
<organism evidence="2 3">
    <name type="scientific">Qipengyuania citrea LAMA 915</name>
    <dbReference type="NCBI Taxonomy" id="1306953"/>
    <lineage>
        <taxon>Bacteria</taxon>
        <taxon>Pseudomonadati</taxon>
        <taxon>Pseudomonadota</taxon>
        <taxon>Alphaproteobacteria</taxon>
        <taxon>Sphingomonadales</taxon>
        <taxon>Erythrobacteraceae</taxon>
        <taxon>Qipengyuania</taxon>
    </lineage>
</organism>
<protein>
    <recommendedName>
        <fullName evidence="1">DUF4062 domain-containing protein</fullName>
    </recommendedName>
</protein>
<dbReference type="PATRIC" id="fig|1306953.7.peg.1810"/>
<name>A0A0L1KHD2_9SPHN</name>
<evidence type="ECO:0000313" key="3">
    <source>
        <dbReference type="Proteomes" id="UP000037446"/>
    </source>
</evidence>
<dbReference type="EMBL" id="JYNE01000009">
    <property type="protein sequence ID" value="KNH03435.1"/>
    <property type="molecule type" value="Genomic_DNA"/>
</dbReference>
<dbReference type="AlphaFoldDB" id="A0A0L1KHD2"/>
<evidence type="ECO:0000259" key="1">
    <source>
        <dbReference type="Pfam" id="PF13271"/>
    </source>
</evidence>
<dbReference type="Proteomes" id="UP000037446">
    <property type="component" value="Unassembled WGS sequence"/>
</dbReference>
<dbReference type="STRING" id="1306953.J121_1764"/>
<feature type="domain" description="DUF4062" evidence="1">
    <location>
        <begin position="2"/>
        <end position="76"/>
    </location>
</feature>
<dbReference type="Pfam" id="PF13271">
    <property type="entry name" value="DUF4062"/>
    <property type="match status" value="1"/>
</dbReference>
<reference evidence="2" key="1">
    <citation type="submission" date="2015-02" db="EMBL/GenBank/DDBJ databases">
        <authorList>
            <person name="Chooi Y.-H."/>
        </authorList>
    </citation>
    <scope>NUCLEOTIDE SEQUENCE [LARGE SCALE GENOMIC DNA]</scope>
    <source>
        <strain evidence="2">LAMA 915</strain>
    </source>
</reference>
<evidence type="ECO:0000313" key="2">
    <source>
        <dbReference type="EMBL" id="KNH03435.1"/>
    </source>
</evidence>